<comment type="caution">
    <text evidence="11">The sequence shown here is derived from an EMBL/GenBank/DDBJ whole genome shotgun (WGS) entry which is preliminary data.</text>
</comment>
<evidence type="ECO:0000256" key="8">
    <source>
        <dbReference type="PIRSR" id="PIRSR600246-1"/>
    </source>
</evidence>
<evidence type="ECO:0000256" key="2">
    <source>
        <dbReference type="ARBA" id="ARBA00022670"/>
    </source>
</evidence>
<evidence type="ECO:0000256" key="7">
    <source>
        <dbReference type="ARBA" id="ARBA00049366"/>
    </source>
</evidence>
<dbReference type="GO" id="GO:0005737">
    <property type="term" value="C:cytoplasm"/>
    <property type="evidence" value="ECO:0007669"/>
    <property type="project" value="TreeGrafter"/>
</dbReference>
<evidence type="ECO:0000256" key="6">
    <source>
        <dbReference type="ARBA" id="ARBA00044776"/>
    </source>
</evidence>
<dbReference type="FunFam" id="3.60.20.30:FF:000001">
    <property type="entry name" value="Isoaspartyl peptidase/L-asparaginase"/>
    <property type="match status" value="1"/>
</dbReference>
<sequence>MVKSIIIHGGAGSWKSIEPERAKLALETINRCLERGWNILSKENNSVNAVVETIKCMEDSGVLNAGWGSVLDLLGNRTLDAGIMSSNGLLGAVAAVSSTRNPIVLAKIVAEETPHVLIVGHYADQLAVLKKLPPLPPSPSSVVERYEKYLSMLLRGESSRPYIDALKKFFRNNPDYYDFVRKMKVFDTVGACAIDDNGVLTAGVSTGGLLLKLPGRVGDSAIPGAGFYASDVVACSATGIGEAIIRSMPCLKLSDLVKQGFELNKASDLVLKQVNDTVGSDTLGFIAVDNRGNIVWRFNTEGILIGYARNGKLYSNIELLNENGIDHGSL</sequence>
<reference evidence="11" key="1">
    <citation type="journal article" date="2020" name="mSystems">
        <title>Genome- and Community-Level Interaction Insights into Carbon Utilization and Element Cycling Functions of Hydrothermarchaeota in Hydrothermal Sediment.</title>
        <authorList>
            <person name="Zhou Z."/>
            <person name="Liu Y."/>
            <person name="Xu W."/>
            <person name="Pan J."/>
            <person name="Luo Z.H."/>
            <person name="Li M."/>
        </authorList>
    </citation>
    <scope>NUCLEOTIDE SEQUENCE [LARGE SCALE GENOMIC DNA]</scope>
    <source>
        <strain evidence="11">SpSt-648</strain>
    </source>
</reference>
<dbReference type="SUPFAM" id="SSF56235">
    <property type="entry name" value="N-terminal nucleophile aminohydrolases (Ntn hydrolases)"/>
    <property type="match status" value="1"/>
</dbReference>
<evidence type="ECO:0000256" key="3">
    <source>
        <dbReference type="ARBA" id="ARBA00022801"/>
    </source>
</evidence>
<dbReference type="GO" id="GO:0006508">
    <property type="term" value="P:proteolysis"/>
    <property type="evidence" value="ECO:0007669"/>
    <property type="project" value="UniProtKB-KW"/>
</dbReference>
<evidence type="ECO:0000256" key="10">
    <source>
        <dbReference type="PIRSR" id="PIRSR600246-3"/>
    </source>
</evidence>
<dbReference type="InterPro" id="IPR029055">
    <property type="entry name" value="Ntn_hydrolases_N"/>
</dbReference>
<keyword evidence="3" id="KW-0378">Hydrolase</keyword>
<dbReference type="Pfam" id="PF01112">
    <property type="entry name" value="Asparaginase_2"/>
    <property type="match status" value="1"/>
</dbReference>
<keyword evidence="2" id="KW-0645">Protease</keyword>
<evidence type="ECO:0000256" key="1">
    <source>
        <dbReference type="ARBA" id="ARBA00012920"/>
    </source>
</evidence>
<feature type="active site" description="Nucleophile" evidence="8">
    <location>
        <position position="188"/>
    </location>
</feature>
<dbReference type="EMBL" id="DTBP01000010">
    <property type="protein sequence ID" value="HGQ73669.1"/>
    <property type="molecule type" value="Genomic_DNA"/>
</dbReference>
<dbReference type="PANTHER" id="PTHR10188:SF6">
    <property type="entry name" value="N(4)-(BETA-N-ACETYLGLUCOSAMINYL)-L-ASPARAGINASE"/>
    <property type="match status" value="1"/>
</dbReference>
<dbReference type="Gene3D" id="3.60.20.30">
    <property type="entry name" value="(Glycosyl)asparaginase"/>
    <property type="match status" value="1"/>
</dbReference>
<keyword evidence="4" id="KW-0068">Autocatalytic cleavage</keyword>
<evidence type="ECO:0000256" key="5">
    <source>
        <dbReference type="ARBA" id="ARBA00030414"/>
    </source>
</evidence>
<feature type="site" description="Cleavage; by autolysis" evidence="10">
    <location>
        <begin position="187"/>
        <end position="188"/>
    </location>
</feature>
<dbReference type="EC" id="3.5.1.1" evidence="1"/>
<organism evidence="11">
    <name type="scientific">Staphylothermus marinus</name>
    <dbReference type="NCBI Taxonomy" id="2280"/>
    <lineage>
        <taxon>Archaea</taxon>
        <taxon>Thermoproteota</taxon>
        <taxon>Thermoprotei</taxon>
        <taxon>Desulfurococcales</taxon>
        <taxon>Desulfurococcaceae</taxon>
        <taxon>Staphylothermus</taxon>
    </lineage>
</organism>
<evidence type="ECO:0000256" key="4">
    <source>
        <dbReference type="ARBA" id="ARBA00022813"/>
    </source>
</evidence>
<evidence type="ECO:0000313" key="11">
    <source>
        <dbReference type="EMBL" id="HGQ73669.1"/>
    </source>
</evidence>
<proteinExistence type="predicted"/>
<feature type="binding site" evidence="9">
    <location>
        <begin position="238"/>
        <end position="241"/>
    </location>
    <ligand>
        <name>substrate</name>
    </ligand>
</feature>
<feature type="binding site" evidence="9">
    <location>
        <begin position="216"/>
        <end position="219"/>
    </location>
    <ligand>
        <name>substrate</name>
    </ligand>
</feature>
<dbReference type="GO" id="GO:0008233">
    <property type="term" value="F:peptidase activity"/>
    <property type="evidence" value="ECO:0007669"/>
    <property type="project" value="UniProtKB-KW"/>
</dbReference>
<dbReference type="CDD" id="cd14950">
    <property type="entry name" value="Asparaginase_2_like_2"/>
    <property type="match status" value="1"/>
</dbReference>
<dbReference type="InterPro" id="IPR000246">
    <property type="entry name" value="Peptidase_T2"/>
</dbReference>
<accession>A0A7C4NP54</accession>
<gene>
    <name evidence="11" type="ORF">ENU20_01120</name>
</gene>
<comment type="catalytic activity">
    <reaction evidence="7">
        <text>L-asparagine + H2O = L-aspartate + NH4(+)</text>
        <dbReference type="Rhea" id="RHEA:21016"/>
        <dbReference type="ChEBI" id="CHEBI:15377"/>
        <dbReference type="ChEBI" id="CHEBI:28938"/>
        <dbReference type="ChEBI" id="CHEBI:29991"/>
        <dbReference type="ChEBI" id="CHEBI:58048"/>
        <dbReference type="EC" id="3.5.1.1"/>
    </reaction>
</comment>
<protein>
    <recommendedName>
        <fullName evidence="6">Plant-type L-asparaginase</fullName>
        <ecNumber evidence="1">3.5.1.1</ecNumber>
    </recommendedName>
    <alternativeName>
        <fullName evidence="5">L-asparagine amidohydrolase</fullName>
    </alternativeName>
</protein>
<dbReference type="GO" id="GO:0004067">
    <property type="term" value="F:asparaginase activity"/>
    <property type="evidence" value="ECO:0007669"/>
    <property type="project" value="UniProtKB-EC"/>
</dbReference>
<dbReference type="PANTHER" id="PTHR10188">
    <property type="entry name" value="L-ASPARAGINASE"/>
    <property type="match status" value="1"/>
</dbReference>
<dbReference type="AlphaFoldDB" id="A0A7C4NP54"/>
<name>A0A7C4NP54_STAMA</name>
<evidence type="ECO:0000256" key="9">
    <source>
        <dbReference type="PIRSR" id="PIRSR600246-2"/>
    </source>
</evidence>